<accession>A0AAN7BEY4</accession>
<evidence type="ECO:0000256" key="1">
    <source>
        <dbReference type="SAM" id="Coils"/>
    </source>
</evidence>
<dbReference type="InterPro" id="IPR058257">
    <property type="entry name" value="CorA-like_dom"/>
</dbReference>
<evidence type="ECO:0000313" key="5">
    <source>
        <dbReference type="Proteomes" id="UP001301958"/>
    </source>
</evidence>
<keyword evidence="2" id="KW-0472">Membrane</keyword>
<evidence type="ECO:0000313" key="4">
    <source>
        <dbReference type="EMBL" id="KAK4220882.1"/>
    </source>
</evidence>
<dbReference type="EMBL" id="MU865621">
    <property type="protein sequence ID" value="KAK4220882.1"/>
    <property type="molecule type" value="Genomic_DNA"/>
</dbReference>
<feature type="transmembrane region" description="Helical" evidence="2">
    <location>
        <begin position="467"/>
        <end position="485"/>
    </location>
</feature>
<dbReference type="Proteomes" id="UP001301958">
    <property type="component" value="Unassembled WGS sequence"/>
</dbReference>
<comment type="caution">
    <text evidence="4">The sequence shown here is derived from an EMBL/GenBank/DDBJ whole genome shotgun (WGS) entry which is preliminary data.</text>
</comment>
<keyword evidence="5" id="KW-1185">Reference proteome</keyword>
<feature type="transmembrane region" description="Helical" evidence="2">
    <location>
        <begin position="505"/>
        <end position="524"/>
    </location>
</feature>
<keyword evidence="2" id="KW-0812">Transmembrane</keyword>
<evidence type="ECO:0000259" key="3">
    <source>
        <dbReference type="Pfam" id="PF26616"/>
    </source>
</evidence>
<dbReference type="Pfam" id="PF26616">
    <property type="entry name" value="CorA-like"/>
    <property type="match status" value="1"/>
</dbReference>
<proteinExistence type="predicted"/>
<dbReference type="Gene3D" id="1.20.58.340">
    <property type="entry name" value="Magnesium transport protein CorA, transmembrane region"/>
    <property type="match status" value="1"/>
</dbReference>
<reference evidence="4" key="1">
    <citation type="journal article" date="2023" name="Mol. Phylogenet. Evol.">
        <title>Genome-scale phylogeny and comparative genomics of the fungal order Sordariales.</title>
        <authorList>
            <person name="Hensen N."/>
            <person name="Bonometti L."/>
            <person name="Westerberg I."/>
            <person name="Brannstrom I.O."/>
            <person name="Guillou S."/>
            <person name="Cros-Aarteil S."/>
            <person name="Calhoun S."/>
            <person name="Haridas S."/>
            <person name="Kuo A."/>
            <person name="Mondo S."/>
            <person name="Pangilinan J."/>
            <person name="Riley R."/>
            <person name="LaButti K."/>
            <person name="Andreopoulos B."/>
            <person name="Lipzen A."/>
            <person name="Chen C."/>
            <person name="Yan M."/>
            <person name="Daum C."/>
            <person name="Ng V."/>
            <person name="Clum A."/>
            <person name="Steindorff A."/>
            <person name="Ohm R.A."/>
            <person name="Martin F."/>
            <person name="Silar P."/>
            <person name="Natvig D.O."/>
            <person name="Lalanne C."/>
            <person name="Gautier V."/>
            <person name="Ament-Velasquez S.L."/>
            <person name="Kruys A."/>
            <person name="Hutchinson M.I."/>
            <person name="Powell A.J."/>
            <person name="Barry K."/>
            <person name="Miller A.N."/>
            <person name="Grigoriev I.V."/>
            <person name="Debuchy R."/>
            <person name="Gladieux P."/>
            <person name="Hiltunen Thoren M."/>
            <person name="Johannesson H."/>
        </authorList>
    </citation>
    <scope>NUCLEOTIDE SEQUENCE</scope>
    <source>
        <strain evidence="4">CBS 990.96</strain>
    </source>
</reference>
<sequence>MSALSDLRTSCINFSSYPENLLNPQVERELLRLYKKRLAERKDRDLFEPPSSSAFKIPVRDIGGHGPSSEPKQNILDIASLGSWLGDLTLNPDDSSTAHKDPLCRFVYLVSPGHNFPLELSKEALQRIFSYHQIEPWVLDFLFVYGKGSRRREARYNGFRTESTIKSNADTINMLRRSNKQYHLCYDIKSVSQDEEGNPNDIVVRHATIYHQFDVRTKRQLWIIGDPHAQLKRLLEKEYPPSQTNLDKFDDLAQGFKTSLNIHSLFIRWAQREGRSLLHALDTNVDKLTATPLSSVTVITLENVQFQVEKLKEAAAVLRLNDEILSSLQDFYSGIVKDLISTITLDLDSVSNDFNVEIGQQLRETRMLNNHINTLVRILEDRQTAEVFELQNRAMEAQEKAARKQEAANDRQERLNEEMFKLTEESVKAQGIATKKQEEANDRQELLNKKMFTLTQKSQKEAVTMRIITVITLLYLPATFVSTFFSTDVIKFQPEKAYSKRALGAWFGFTLPLLFMTAGGAWWYDRKKKQESTAGEEEEE</sequence>
<reference evidence="4" key="2">
    <citation type="submission" date="2023-05" db="EMBL/GenBank/DDBJ databases">
        <authorList>
            <consortium name="Lawrence Berkeley National Laboratory"/>
            <person name="Steindorff A."/>
            <person name="Hensen N."/>
            <person name="Bonometti L."/>
            <person name="Westerberg I."/>
            <person name="Brannstrom I.O."/>
            <person name="Guillou S."/>
            <person name="Cros-Aarteil S."/>
            <person name="Calhoun S."/>
            <person name="Haridas S."/>
            <person name="Kuo A."/>
            <person name="Mondo S."/>
            <person name="Pangilinan J."/>
            <person name="Riley R."/>
            <person name="Labutti K."/>
            <person name="Andreopoulos B."/>
            <person name="Lipzen A."/>
            <person name="Chen C."/>
            <person name="Yanf M."/>
            <person name="Daum C."/>
            <person name="Ng V."/>
            <person name="Clum A."/>
            <person name="Ohm R."/>
            <person name="Martin F."/>
            <person name="Silar P."/>
            <person name="Natvig D."/>
            <person name="Lalanne C."/>
            <person name="Gautier V."/>
            <person name="Ament-Velasquez S.L."/>
            <person name="Kruys A."/>
            <person name="Hutchinson M.I."/>
            <person name="Powell A.J."/>
            <person name="Barry K."/>
            <person name="Miller A.N."/>
            <person name="Grigoriev I.V."/>
            <person name="Debuchy R."/>
            <person name="Gladieux P."/>
            <person name="Thoren M.H."/>
            <person name="Johannesson H."/>
        </authorList>
    </citation>
    <scope>NUCLEOTIDE SEQUENCE</scope>
    <source>
        <strain evidence="4">CBS 990.96</strain>
    </source>
</reference>
<protein>
    <recommendedName>
        <fullName evidence="3">CorA-like transporter domain-containing protein</fullName>
    </recommendedName>
</protein>
<evidence type="ECO:0000256" key="2">
    <source>
        <dbReference type="SAM" id="Phobius"/>
    </source>
</evidence>
<keyword evidence="2" id="KW-1133">Transmembrane helix</keyword>
<dbReference type="AlphaFoldDB" id="A0AAN7BEY4"/>
<feature type="coiled-coil region" evidence="1">
    <location>
        <begin position="380"/>
        <end position="425"/>
    </location>
</feature>
<gene>
    <name evidence="4" type="ORF">QBC38DRAFT_493209</name>
</gene>
<organism evidence="4 5">
    <name type="scientific">Podospora fimiseda</name>
    <dbReference type="NCBI Taxonomy" id="252190"/>
    <lineage>
        <taxon>Eukaryota</taxon>
        <taxon>Fungi</taxon>
        <taxon>Dikarya</taxon>
        <taxon>Ascomycota</taxon>
        <taxon>Pezizomycotina</taxon>
        <taxon>Sordariomycetes</taxon>
        <taxon>Sordariomycetidae</taxon>
        <taxon>Sordariales</taxon>
        <taxon>Podosporaceae</taxon>
        <taxon>Podospora</taxon>
    </lineage>
</organism>
<keyword evidence="1" id="KW-0175">Coiled coil</keyword>
<feature type="domain" description="CorA-like transporter" evidence="3">
    <location>
        <begin position="9"/>
        <end position="290"/>
    </location>
</feature>
<name>A0AAN7BEY4_9PEZI</name>